<organism evidence="1">
    <name type="scientific">Grapevine-associated mitovirus 14</name>
    <dbReference type="NCBI Taxonomy" id="2814306"/>
    <lineage>
        <taxon>Viruses</taxon>
        <taxon>Riboviria</taxon>
        <taxon>Orthornavirae</taxon>
        <taxon>Lenarviricota</taxon>
        <taxon>Howeltoviricetes</taxon>
        <taxon>Cryppavirales</taxon>
        <taxon>Mitoviridae</taxon>
        <taxon>Mitovirus</taxon>
    </lineage>
</organism>
<name>A0A8F5MKZ0_9VIRU</name>
<keyword evidence="1" id="KW-0808">Transferase</keyword>
<keyword evidence="1" id="KW-0548">Nucleotidyltransferase</keyword>
<reference evidence="1" key="1">
    <citation type="submission" date="2021-02" db="EMBL/GenBank/DDBJ databases">
        <title>The hidden world within plants: metatranscriptomics unveil the complexity of wood microbiomes in grapevine.</title>
        <authorList>
            <person name="Nerva L."/>
            <person name="Garcia J.F."/>
            <person name="Favaretto F."/>
            <person name="Giudice G."/>
            <person name="Moffa L."/>
            <person name="Dario C."/>
            <person name="Riccardo V."/>
            <person name="Gambino G."/>
            <person name="Chitarra W."/>
        </authorList>
    </citation>
    <scope>NUCLEOTIDE SEQUENCE</scope>
</reference>
<dbReference type="GO" id="GO:0003968">
    <property type="term" value="F:RNA-directed RNA polymerase activity"/>
    <property type="evidence" value="ECO:0007669"/>
    <property type="project" value="UniProtKB-KW"/>
</dbReference>
<dbReference type="PANTHER" id="PTHR34456">
    <property type="entry name" value="MITOVIRUS RNA-DEPENDENT RNA POLYMERASE"/>
    <property type="match status" value="1"/>
</dbReference>
<sequence length="703" mass="80958">MLINNKWIKKDKICPFYLYLSAIKILKNKVKHNETLIWVERLNLLTSYMLKDRFEPSKRKIKIQRAKIDSIPTDLLRYIGIKAKTKVEAIIPLDMIKFFKALENTFIDGKINILIEDLTLGKFKSDSLFLIHSLTKLLLSVKQLKDEELKWTLSYIFSSIVIYRQFNVKSIPNVSSLIDPYNGIPYDQLDNLFNVNQIEDWLRSKFSFEELNRDISLKIYSGNASSPNSGSSSSKLLEDAWAVKNDTKLSNSLFSFAKNFKNHDQLEHFLLVLFENVRDLPKALHSRLFHFTAPGGKARIIANVDWITQTVLSGLHYHLFFLLSKIKQDFTFDHKSAIDHIYKGPNEYYSVDLSAATDRMPKYIQAKVIEALLNVRNLDGKRASEDWLNIVDREYDTTASSLNNGQPIRYSVGQGMGLFTSWSIMAFTHHYIVNKLANIQDYVLIGDDLCVIGDASNYFKIMKAIGVPINLTKTIHSNSDKPNIEMARNFIIHGIKIKPLEFGILYAWQLDKTSLETFIVNSDWSCNKEMLIDFISSFRGYIDLHSFGCLLFYYYKYSLTIDLPAMIKKFDLPSWFSNISMEKIAEITKVTKDKSIEMDFIHNNSLTSTLKSQLVVRTELDVAAVADLAGRIQLLSFVDDNIAKIANSFFNRLNSVELIHYTTDYLGNPLLTKRERTLIKWVIKHEIKKNNLAAKTKSLLRPS</sequence>
<accession>A0A8F5MKZ0</accession>
<keyword evidence="1" id="KW-0696">RNA-directed RNA polymerase</keyword>
<dbReference type="Pfam" id="PF05919">
    <property type="entry name" value="Mitovir_RNA_pol"/>
    <property type="match status" value="1"/>
</dbReference>
<evidence type="ECO:0000313" key="1">
    <source>
        <dbReference type="EMBL" id="QXN75367.1"/>
    </source>
</evidence>
<proteinExistence type="predicted"/>
<dbReference type="InterPro" id="IPR008686">
    <property type="entry name" value="RNA_pol_mitovir"/>
</dbReference>
<dbReference type="EMBL" id="MW648461">
    <property type="protein sequence ID" value="QXN75367.1"/>
    <property type="molecule type" value="Genomic_RNA"/>
</dbReference>
<dbReference type="PANTHER" id="PTHR34456:SF13">
    <property type="entry name" value="REVERSE TRANSCRIPTASE DOMAIN-CONTAINING PROTEIN"/>
    <property type="match status" value="1"/>
</dbReference>
<protein>
    <submittedName>
        <fullName evidence="1">RNA-dependent RNA polymerase</fullName>
    </submittedName>
</protein>